<dbReference type="Pfam" id="PF02353">
    <property type="entry name" value="CMAS"/>
    <property type="match status" value="1"/>
</dbReference>
<dbReference type="eggNOG" id="COG2230">
    <property type="taxonomic scope" value="Bacteria"/>
</dbReference>
<keyword evidence="2" id="KW-0808">Transferase</keyword>
<dbReference type="CDD" id="cd02440">
    <property type="entry name" value="AdoMet_MTases"/>
    <property type="match status" value="1"/>
</dbReference>
<dbReference type="STRING" id="756272.Plabr_2028"/>
<dbReference type="PANTHER" id="PTHR43832:SF1">
    <property type="entry name" value="S-ADENOSYL-L-METHIONINE-DEPENDENT METHYLTRANSFERASES SUPERFAMILY PROTEIN"/>
    <property type="match status" value="1"/>
</dbReference>
<dbReference type="AlphaFoldDB" id="F0SIK4"/>
<protein>
    <submittedName>
        <fullName evidence="2">Methyltransferase type 11</fullName>
    </submittedName>
</protein>
<evidence type="ECO:0000313" key="2">
    <source>
        <dbReference type="EMBL" id="ADY59632.1"/>
    </source>
</evidence>
<dbReference type="Proteomes" id="UP000006860">
    <property type="component" value="Chromosome"/>
</dbReference>
<dbReference type="InterPro" id="IPR003333">
    <property type="entry name" value="CMAS"/>
</dbReference>
<dbReference type="PIRSF" id="PIRSF003085">
    <property type="entry name" value="CMAS"/>
    <property type="match status" value="1"/>
</dbReference>
<dbReference type="FunFam" id="3.40.50.150:FF:000554">
    <property type="entry name" value="Cation-transporting ATPase"/>
    <property type="match status" value="1"/>
</dbReference>
<dbReference type="RefSeq" id="WP_013628357.1">
    <property type="nucleotide sequence ID" value="NC_015174.1"/>
</dbReference>
<organism evidence="2 3">
    <name type="scientific">Rubinisphaera brasiliensis (strain ATCC 49424 / DSM 5305 / JCM 21570 / IAM 15109 / NBRC 103401 / IFAM 1448)</name>
    <name type="common">Planctomyces brasiliensis</name>
    <dbReference type="NCBI Taxonomy" id="756272"/>
    <lineage>
        <taxon>Bacteria</taxon>
        <taxon>Pseudomonadati</taxon>
        <taxon>Planctomycetota</taxon>
        <taxon>Planctomycetia</taxon>
        <taxon>Planctomycetales</taxon>
        <taxon>Planctomycetaceae</taxon>
        <taxon>Rubinisphaera</taxon>
    </lineage>
</organism>
<evidence type="ECO:0000313" key="3">
    <source>
        <dbReference type="Proteomes" id="UP000006860"/>
    </source>
</evidence>
<dbReference type="GO" id="GO:0008610">
    <property type="term" value="P:lipid biosynthetic process"/>
    <property type="evidence" value="ECO:0007669"/>
    <property type="project" value="InterPro"/>
</dbReference>
<dbReference type="GO" id="GO:0032259">
    <property type="term" value="P:methylation"/>
    <property type="evidence" value="ECO:0007669"/>
    <property type="project" value="UniProtKB-KW"/>
</dbReference>
<dbReference type="SUPFAM" id="SSF53335">
    <property type="entry name" value="S-adenosyl-L-methionine-dependent methyltransferases"/>
    <property type="match status" value="1"/>
</dbReference>
<evidence type="ECO:0000256" key="1">
    <source>
        <dbReference type="PIRSR" id="PIRSR003085-1"/>
    </source>
</evidence>
<dbReference type="GO" id="GO:0008168">
    <property type="term" value="F:methyltransferase activity"/>
    <property type="evidence" value="ECO:0007669"/>
    <property type="project" value="UniProtKB-KW"/>
</dbReference>
<reference evidence="3" key="1">
    <citation type="submission" date="2011-02" db="EMBL/GenBank/DDBJ databases">
        <title>The complete genome of Planctomyces brasiliensis DSM 5305.</title>
        <authorList>
            <person name="Lucas S."/>
            <person name="Copeland A."/>
            <person name="Lapidus A."/>
            <person name="Bruce D."/>
            <person name="Goodwin L."/>
            <person name="Pitluck S."/>
            <person name="Kyrpides N."/>
            <person name="Mavromatis K."/>
            <person name="Pagani I."/>
            <person name="Ivanova N."/>
            <person name="Ovchinnikova G."/>
            <person name="Lu M."/>
            <person name="Detter J.C."/>
            <person name="Han C."/>
            <person name="Land M."/>
            <person name="Hauser L."/>
            <person name="Markowitz V."/>
            <person name="Cheng J.-F."/>
            <person name="Hugenholtz P."/>
            <person name="Woyke T."/>
            <person name="Wu D."/>
            <person name="Tindall B."/>
            <person name="Pomrenke H.G."/>
            <person name="Brambilla E."/>
            <person name="Klenk H.-P."/>
            <person name="Eisen J.A."/>
        </authorList>
    </citation>
    <scope>NUCLEOTIDE SEQUENCE [LARGE SCALE GENOMIC DNA]</scope>
    <source>
        <strain evidence="3">ATCC 49424 / DSM 5305 / JCM 21570 / NBRC 103401 / IFAM 1448</strain>
    </source>
</reference>
<dbReference type="HOGENOM" id="CLU_045794_0_0_0"/>
<feature type="active site" evidence="1">
    <location>
        <position position="326"/>
    </location>
</feature>
<accession>F0SIK4</accession>
<dbReference type="InterPro" id="IPR029063">
    <property type="entry name" value="SAM-dependent_MTases_sf"/>
</dbReference>
<dbReference type="KEGG" id="pbs:Plabr_2028"/>
<keyword evidence="3" id="KW-1185">Reference proteome</keyword>
<dbReference type="PANTHER" id="PTHR43832">
    <property type="match status" value="1"/>
</dbReference>
<keyword evidence="2" id="KW-0489">Methyltransferase</keyword>
<gene>
    <name evidence="2" type="ordered locus">Plabr_2028</name>
</gene>
<dbReference type="Gene3D" id="3.40.50.150">
    <property type="entry name" value="Vaccinia Virus protein VP39"/>
    <property type="match status" value="1"/>
</dbReference>
<sequence>MMTLFTGLAVRAAESGTLPDLLVRRGIRRLLADNLKQRFAGDCEDWQQRLNEFIHDARQQPIAVVPEKANEQHYEVPSAFFALVLGEHRKYSCCYWSDTTQTLDQAEAEALQRTCDQAELANGQNILELGCGWGSLSLWMAAHYPEATITAVSNSKSQKAYIDQQASERGLTNQNVITADMNNFAPEGEYDRVVSLEMFEHMRNHELLMQRIASWLKPGGKLYVHIFCHRSQPYLFTSNGPQDWMAEYFFSGGMMPSDELFLHYQNDLKLQKRWRWNGQHYHKTCEAWLKKQDEQRDQVLPILAETYGKDQAQLWFQRWRMFFLACSELFAYRGGNEWWVSHYLFERPTA</sequence>
<proteinExistence type="predicted"/>
<name>F0SIK4_RUBBR</name>
<dbReference type="EMBL" id="CP002546">
    <property type="protein sequence ID" value="ADY59632.1"/>
    <property type="molecule type" value="Genomic_DNA"/>
</dbReference>